<keyword evidence="2" id="KW-0449">Lipoprotein</keyword>
<dbReference type="KEGG" id="dru:Desru_2580"/>
<reference evidence="2 3" key="2">
    <citation type="journal article" date="2012" name="Stand. Genomic Sci.">
        <title>Complete genome sequence of the sulfate-reducing firmicute Desulfotomaculum ruminis type strain (DL(T)).</title>
        <authorList>
            <person name="Spring S."/>
            <person name="Visser M."/>
            <person name="Lu M."/>
            <person name="Copeland A."/>
            <person name="Lapidus A."/>
            <person name="Lucas S."/>
            <person name="Cheng J.F."/>
            <person name="Han C."/>
            <person name="Tapia R."/>
            <person name="Goodwin L.A."/>
            <person name="Pitluck S."/>
            <person name="Ivanova N."/>
            <person name="Land M."/>
            <person name="Hauser L."/>
            <person name="Larimer F."/>
            <person name="Rohde M."/>
            <person name="Goker M."/>
            <person name="Detter J.C."/>
            <person name="Kyrpides N.C."/>
            <person name="Woyke T."/>
            <person name="Schaap P.J."/>
            <person name="Plugge C.M."/>
            <person name="Muyzer G."/>
            <person name="Kuever J."/>
            <person name="Pereira I.A."/>
            <person name="Parshina S.N."/>
            <person name="Bernier-Latmani R."/>
            <person name="Stams A.J."/>
            <person name="Klenk H.P."/>
        </authorList>
    </citation>
    <scope>NUCLEOTIDE SEQUENCE [LARGE SCALE GENOMIC DNA]</scope>
    <source>
        <strain evidence="3">ATCC 23193 / DSM 2154 / NCIB 8452 / DL</strain>
    </source>
</reference>
<accession>F6DPW8</accession>
<evidence type="ECO:0000313" key="3">
    <source>
        <dbReference type="Proteomes" id="UP000009234"/>
    </source>
</evidence>
<name>F6DPW8_DESRL</name>
<dbReference type="Pfam" id="PF09580">
    <property type="entry name" value="Spore_YhcN_YlaJ"/>
    <property type="match status" value="1"/>
</dbReference>
<organism evidence="2 3">
    <name type="scientific">Desulforamulus ruminis (strain ATCC 23193 / DSM 2154 / NCIMB 8452 / DL)</name>
    <name type="common">Desulfotomaculum ruminis</name>
    <dbReference type="NCBI Taxonomy" id="696281"/>
    <lineage>
        <taxon>Bacteria</taxon>
        <taxon>Bacillati</taxon>
        <taxon>Bacillota</taxon>
        <taxon>Clostridia</taxon>
        <taxon>Eubacteriales</taxon>
        <taxon>Peptococcaceae</taxon>
        <taxon>Desulforamulus</taxon>
    </lineage>
</organism>
<evidence type="ECO:0000313" key="2">
    <source>
        <dbReference type="EMBL" id="AEG60807.1"/>
    </source>
</evidence>
<dbReference type="AlphaFoldDB" id="F6DPW8"/>
<dbReference type="RefSeq" id="WP_013842563.1">
    <property type="nucleotide sequence ID" value="NC_015589.1"/>
</dbReference>
<protein>
    <submittedName>
        <fullName evidence="2">Sporulation lipoprotein YhcN/YlaJ-like protein</fullName>
    </submittedName>
</protein>
<dbReference type="EMBL" id="CP002780">
    <property type="protein sequence ID" value="AEG60807.1"/>
    <property type="molecule type" value="Genomic_DNA"/>
</dbReference>
<dbReference type="PROSITE" id="PS51257">
    <property type="entry name" value="PROKAR_LIPOPROTEIN"/>
    <property type="match status" value="1"/>
</dbReference>
<keyword evidence="1" id="KW-0732">Signal</keyword>
<dbReference type="HOGENOM" id="CLU_129237_0_0_9"/>
<evidence type="ECO:0000256" key="1">
    <source>
        <dbReference type="SAM" id="SignalP"/>
    </source>
</evidence>
<dbReference type="Proteomes" id="UP000009234">
    <property type="component" value="Chromosome"/>
</dbReference>
<feature type="chain" id="PRO_5038914400" evidence="1">
    <location>
        <begin position="25"/>
        <end position="147"/>
    </location>
</feature>
<keyword evidence="3" id="KW-1185">Reference proteome</keyword>
<dbReference type="STRING" id="696281.Desru_2580"/>
<dbReference type="InterPro" id="IPR019076">
    <property type="entry name" value="Spore_lipoprot_YhcN/YlaJ-like"/>
</dbReference>
<proteinExistence type="predicted"/>
<sequence length="147" mass="16394">MVSLGKGFMAALLLFLFTTGCSLQGPQQKPQEPPVKQVQINAELAEKVKSTAQSVKGVEDSTTVVVNQEISTAIKVSGFDRFRLQSIKEEVHQKIASFNKGYTVYVTSDKKLFKLLQDLDKQIKEQQTPSLPTIKKKLDKINKDMHG</sequence>
<gene>
    <name evidence="2" type="ordered locus">Desru_2580</name>
</gene>
<reference evidence="3" key="1">
    <citation type="submission" date="2011-05" db="EMBL/GenBank/DDBJ databases">
        <title>Complete sequence of Desulfotomaculum ruminis DSM 2154.</title>
        <authorList>
            <person name="Lucas S."/>
            <person name="Copeland A."/>
            <person name="Lapidus A."/>
            <person name="Cheng J.-F."/>
            <person name="Goodwin L."/>
            <person name="Pitluck S."/>
            <person name="Lu M."/>
            <person name="Detter J.C."/>
            <person name="Han C."/>
            <person name="Tapia R."/>
            <person name="Land M."/>
            <person name="Hauser L."/>
            <person name="Kyrpides N."/>
            <person name="Ivanova N."/>
            <person name="Mikhailova N."/>
            <person name="Pagani I."/>
            <person name="Stams A.J.M."/>
            <person name="Plugge C.M."/>
            <person name="Muyzer G."/>
            <person name="Kuever J."/>
            <person name="Parshina S.N."/>
            <person name="Ivanova A.E."/>
            <person name="Nazina T.N."/>
            <person name="Brambilla E."/>
            <person name="Spring S."/>
            <person name="Klenk H.-P."/>
            <person name="Woyke T."/>
        </authorList>
    </citation>
    <scope>NUCLEOTIDE SEQUENCE [LARGE SCALE GENOMIC DNA]</scope>
    <source>
        <strain evidence="3">ATCC 23193 / DSM 2154 / NCIB 8452 / DL</strain>
    </source>
</reference>
<feature type="signal peptide" evidence="1">
    <location>
        <begin position="1"/>
        <end position="24"/>
    </location>
</feature>
<dbReference type="eggNOG" id="ENOG50331I3">
    <property type="taxonomic scope" value="Bacteria"/>
</dbReference>